<keyword evidence="2" id="KW-0812">Transmembrane</keyword>
<dbReference type="InterPro" id="IPR000566">
    <property type="entry name" value="Lipocln_cytosolic_FA-bd_dom"/>
</dbReference>
<accession>A0ABM1XKH5</accession>
<dbReference type="PROSITE" id="PS00213">
    <property type="entry name" value="LIPOCALIN"/>
    <property type="match status" value="2"/>
</dbReference>
<keyword evidence="2" id="KW-0472">Membrane</keyword>
<dbReference type="PANTHER" id="PTHR10612:SF62">
    <property type="entry name" value="LIPOCALIN_CYTOSOLIC FATTY-ACID BINDING DOMAIN-CONTAINING PROTEIN"/>
    <property type="match status" value="1"/>
</dbReference>
<reference evidence="4" key="2">
    <citation type="submission" date="2025-05" db="UniProtKB">
        <authorList>
            <consortium name="EnsemblMetazoa"/>
        </authorList>
    </citation>
    <scope>IDENTIFICATION</scope>
    <source>
        <strain evidence="4">Foshan</strain>
    </source>
</reference>
<dbReference type="GeneID" id="109433277"/>
<evidence type="ECO:0000313" key="4">
    <source>
        <dbReference type="EnsemblMetazoa" id="AALFPA23_000505.P38110"/>
    </source>
</evidence>
<evidence type="ECO:0000256" key="2">
    <source>
        <dbReference type="SAM" id="Phobius"/>
    </source>
</evidence>
<evidence type="ECO:0000256" key="1">
    <source>
        <dbReference type="ARBA" id="ARBA00023157"/>
    </source>
</evidence>
<dbReference type="SUPFAM" id="SSF50814">
    <property type="entry name" value="Lipocalins"/>
    <property type="match status" value="4"/>
</dbReference>
<feature type="domain" description="Lipocalin/cytosolic fatty-acid binding" evidence="3">
    <location>
        <begin position="515"/>
        <end position="645"/>
    </location>
</feature>
<keyword evidence="2" id="KW-1133">Transmembrane helix</keyword>
<feature type="domain" description="Lipocalin/cytosolic fatty-acid binding" evidence="3">
    <location>
        <begin position="744"/>
        <end position="876"/>
    </location>
</feature>
<dbReference type="EnsemblMetazoa" id="AALFPA23_000505.R38110">
    <property type="protein sequence ID" value="AALFPA23_000505.P38110"/>
    <property type="gene ID" value="AALFPA23_000505"/>
</dbReference>
<evidence type="ECO:0000313" key="5">
    <source>
        <dbReference type="Proteomes" id="UP000069940"/>
    </source>
</evidence>
<dbReference type="Pfam" id="PF08212">
    <property type="entry name" value="Lipocalin_2"/>
    <property type="match status" value="4"/>
</dbReference>
<feature type="transmembrane region" description="Helical" evidence="2">
    <location>
        <begin position="49"/>
        <end position="69"/>
    </location>
</feature>
<dbReference type="Gene3D" id="2.40.128.20">
    <property type="match status" value="4"/>
</dbReference>
<name>A0ABM1XKH5_AEDAL</name>
<feature type="domain" description="Lipocalin/cytosolic fatty-acid binding" evidence="3">
    <location>
        <begin position="90"/>
        <end position="223"/>
    </location>
</feature>
<protein>
    <recommendedName>
        <fullName evidence="3">Lipocalin/cytosolic fatty-acid binding domain-containing protein</fullName>
    </recommendedName>
</protein>
<dbReference type="RefSeq" id="XP_062713444.1">
    <property type="nucleotide sequence ID" value="XM_062857460.1"/>
</dbReference>
<keyword evidence="1" id="KW-1015">Disulfide bond</keyword>
<feature type="domain" description="Lipocalin/cytosolic fatty-acid binding" evidence="3">
    <location>
        <begin position="306"/>
        <end position="440"/>
    </location>
</feature>
<dbReference type="CDD" id="cd19437">
    <property type="entry name" value="lipocalin_apoD-like"/>
    <property type="match status" value="3"/>
</dbReference>
<dbReference type="PANTHER" id="PTHR10612">
    <property type="entry name" value="APOLIPOPROTEIN D"/>
    <property type="match status" value="1"/>
</dbReference>
<dbReference type="Proteomes" id="UP000069940">
    <property type="component" value="Unassembled WGS sequence"/>
</dbReference>
<reference evidence="5" key="1">
    <citation type="journal article" date="2015" name="Proc. Natl. Acad. Sci. U.S.A.">
        <title>Genome sequence of the Asian Tiger mosquito, Aedes albopictus, reveals insights into its biology, genetics, and evolution.</title>
        <authorList>
            <person name="Chen X.G."/>
            <person name="Jiang X."/>
            <person name="Gu J."/>
            <person name="Xu M."/>
            <person name="Wu Y."/>
            <person name="Deng Y."/>
            <person name="Zhang C."/>
            <person name="Bonizzoni M."/>
            <person name="Dermauw W."/>
            <person name="Vontas J."/>
            <person name="Armbruster P."/>
            <person name="Huang X."/>
            <person name="Yang Y."/>
            <person name="Zhang H."/>
            <person name="He W."/>
            <person name="Peng H."/>
            <person name="Liu Y."/>
            <person name="Wu K."/>
            <person name="Chen J."/>
            <person name="Lirakis M."/>
            <person name="Topalis P."/>
            <person name="Van Leeuwen T."/>
            <person name="Hall A.B."/>
            <person name="Jiang X."/>
            <person name="Thorpe C."/>
            <person name="Mueller R.L."/>
            <person name="Sun C."/>
            <person name="Waterhouse R.M."/>
            <person name="Yan G."/>
            <person name="Tu Z.J."/>
            <person name="Fang X."/>
            <person name="James A.A."/>
        </authorList>
    </citation>
    <scope>NUCLEOTIDE SEQUENCE [LARGE SCALE GENOMIC DNA]</scope>
    <source>
        <strain evidence="5">Foshan</strain>
    </source>
</reference>
<evidence type="ECO:0000259" key="3">
    <source>
        <dbReference type="Pfam" id="PF08212"/>
    </source>
</evidence>
<keyword evidence="5" id="KW-1185">Reference proteome</keyword>
<proteinExistence type="predicted"/>
<dbReference type="InterPro" id="IPR003057">
    <property type="entry name" value="Invtbrt_color"/>
</dbReference>
<dbReference type="InterPro" id="IPR022272">
    <property type="entry name" value="Lipocalin_CS"/>
</dbReference>
<dbReference type="InterPro" id="IPR012674">
    <property type="entry name" value="Calycin"/>
</dbReference>
<sequence>MTMVSNLYFRKIVLLLPSWHQSTSGADRCIKRPHHTHRTRLLHYIFEHFGAMKSVIAVSVAVILCFGIGSSLGQIISIGQCSEPSVVQNFDVEAYLGLWYEVSRYEQTFQRNGECVTAEYSLNEDGSVRVQNRMLVPPSGKFDEDIGRAVISFPEESPLQAKLNVSFGGMPPIKSNYWVLDTDYTSFAFVWSCFPVSDTIKGENYWLLSRTVELPTSVQERVDELTDAHLIRRHIRQTQHDLYYCNLPEESPEFKPQSKFTSITMIRATVLRIVSLVTLLAVSISADVYYDRPCRTDVEVVQVFCLDRYLGRWYEIQRYEQEFETNLDCSQAHYALIDPSTISVTNSAYSLVNDTAIVAVGTAKLSFPDDEAVPAKLNVAFFGAPNDRSNYWVLDTDYENFSVVWSCESLPENRSRESYWLLSRTRQLTQDEQVVEKVNALVDKYIDPEEIRVTNQSDERCPERVATESVLNMLRFSALVVLVVMTQFVLKGYGYIVKDGNCSLVSSSMPVVTNFDIEKYLGKWYEIERYEQDYQRNLECVTAEYTRSKLDASLDVKSKGFLASKDAYASFAGIAVMSDPSSNPAFGKLNVTYGIKANGISNYWIVDTDYVKYAVVYSCTPIEDSESVIEGYWLFSRTPALTDEPQITSKLQYLQSNYFVPSHVRPTNQSESLCRKEPEIPPVPETEVLPPLARDLQVEMSVLMTLLLSVGLLLLLTSTGIVSQRIVQQPCPDPETRPIVKNFNLDRYISGKWYEILRYDQYFEKDCDCGYATYTLKRLNTIKVENCCERLPNTSVHCTIGKAVVSFPDAVPLEAKLNVTFGGPPNNSNYWIMDTDYDNYAIIYSCKNLSDNKSAEAAWVLSKQRTIKPEVRSKVDQLVDQYLVRADMRVTEQSQSKCKYDEMPGQN</sequence>
<organism evidence="4 5">
    <name type="scientific">Aedes albopictus</name>
    <name type="common">Asian tiger mosquito</name>
    <name type="synonym">Stegomyia albopicta</name>
    <dbReference type="NCBI Taxonomy" id="7160"/>
    <lineage>
        <taxon>Eukaryota</taxon>
        <taxon>Metazoa</taxon>
        <taxon>Ecdysozoa</taxon>
        <taxon>Arthropoda</taxon>
        <taxon>Hexapoda</taxon>
        <taxon>Insecta</taxon>
        <taxon>Pterygota</taxon>
        <taxon>Neoptera</taxon>
        <taxon>Endopterygota</taxon>
        <taxon>Diptera</taxon>
        <taxon>Nematocera</taxon>
        <taxon>Culicoidea</taxon>
        <taxon>Culicidae</taxon>
        <taxon>Culicinae</taxon>
        <taxon>Aedini</taxon>
        <taxon>Aedes</taxon>
        <taxon>Stegomyia</taxon>
    </lineage>
</organism>
<dbReference type="PRINTS" id="PR01273">
    <property type="entry name" value="INVTBRTCOLOR"/>
</dbReference>